<dbReference type="Proteomes" id="UP001642409">
    <property type="component" value="Unassembled WGS sequence"/>
</dbReference>
<dbReference type="EMBL" id="CAXDID020000727">
    <property type="protein sequence ID" value="CAL6111952.1"/>
    <property type="molecule type" value="Genomic_DNA"/>
</dbReference>
<feature type="coiled-coil region" evidence="8">
    <location>
        <begin position="674"/>
        <end position="707"/>
    </location>
</feature>
<dbReference type="PROSITE" id="PS51194">
    <property type="entry name" value="HELICASE_CTER"/>
    <property type="match status" value="1"/>
</dbReference>
<dbReference type="EC" id="3.6.4.13" evidence="7"/>
<keyword evidence="3 6" id="KW-0347">Helicase</keyword>
<sequence>METEIQYEQVIPELADTTFLDNKLAMSLVKVDNDINTSQWIQSQIHPGLANYLIAQNMTTPTKIQKLALKNQDISQIIIAETGSGKSLSYLLPIVNQIFKDIKASGEEPYARALQAVVLTPTHELAIQLQKAFNLIFKEIQSTLYLAGTLVGGLSIQKQQRILAGKPLIIFATPGRAMELLTDDHLLTVKKLVIDEADRMLERGQFSDLVKFCQRANSKSNPKIILASATLNLPQQLGKTMKLTSKPEKMTLRYEHATWTEQEKNYLNVLQNLGFKDQSLQLINAAPEQVTNKSVHEIWHFVENETEKQQLLAYLVISFKLPTLVFCSTIQECKMFAECFQLIGLESYSLHSKQQQKARMKSIEKLQNTSAVIFTTDLAARGIDIPQVKLVIQYSKPNSPSTHVHRIGRCARAQSTDQKIGVAISLIAPEDCEDFKVIQKMCGMTTPNPLSSIRFDVQDRVAHVMNAAFQVYNVESEVKNIVNTFRRVKSKQLTIDESDESDHEEKDAYQVTAEMMNNLKNRKEMKLGKYFQMLHKNEVQPEDLVEMVEQMKFESLKFRKALRTEIQRGIERQCAKMTIDIGLFTEQLRQLKLPEQQNPLFITKKEPSGKDIKKEAQKQKELEKKEAKLKFEKKKEAKERAEAEKEAKVPKFQVIEVGEVVDPLIALARTSIEEEKKNENFKKIQNKVDAFKNKEEQQRKRQKAENAVSATKFMKLTRELAGEVDKDFMKMGPKEQRVKKLMKFQKGDKKDKE</sequence>
<proteinExistence type="inferred from homology"/>
<comment type="caution">
    <text evidence="11">The sequence shown here is derived from an EMBL/GenBank/DDBJ whole genome shotgun (WGS) entry which is preliminary data.</text>
</comment>
<keyword evidence="4 6" id="KW-0067">ATP-binding</keyword>
<protein>
    <recommendedName>
        <fullName evidence="7">ATP-dependent RNA helicase</fullName>
        <ecNumber evidence="7">3.6.4.13</ecNumber>
    </recommendedName>
</protein>
<dbReference type="PROSITE" id="PS51192">
    <property type="entry name" value="HELICASE_ATP_BIND_1"/>
    <property type="match status" value="1"/>
</dbReference>
<dbReference type="Gene3D" id="3.40.50.300">
    <property type="entry name" value="P-loop containing nucleotide triphosphate hydrolases"/>
    <property type="match status" value="2"/>
</dbReference>
<dbReference type="PROSITE" id="PS00039">
    <property type="entry name" value="DEAD_ATP_HELICASE"/>
    <property type="match status" value="1"/>
</dbReference>
<keyword evidence="8" id="KW-0175">Coiled coil</keyword>
<dbReference type="SMART" id="SM00490">
    <property type="entry name" value="HELICc"/>
    <property type="match status" value="1"/>
</dbReference>
<dbReference type="InterPro" id="IPR000629">
    <property type="entry name" value="RNA-helicase_DEAD-box_CS"/>
</dbReference>
<accession>A0AA86NBR2</accession>
<keyword evidence="1 6" id="KW-0547">Nucleotide-binding</keyword>
<comment type="function">
    <text evidence="7">RNA helicase.</text>
</comment>
<dbReference type="Pfam" id="PF00270">
    <property type="entry name" value="DEAD"/>
    <property type="match status" value="1"/>
</dbReference>
<comment type="domain">
    <text evidence="7">The Q motif is unique to and characteristic of the DEAD box family of RNA helicases and controls ATP binding and hydrolysis.</text>
</comment>
<dbReference type="SUPFAM" id="SSF52540">
    <property type="entry name" value="P-loop containing nucleoside triphosphate hydrolases"/>
    <property type="match status" value="1"/>
</dbReference>
<evidence type="ECO:0000256" key="1">
    <source>
        <dbReference type="ARBA" id="ARBA00022741"/>
    </source>
</evidence>
<dbReference type="GO" id="GO:0016787">
    <property type="term" value="F:hydrolase activity"/>
    <property type="evidence" value="ECO:0007669"/>
    <property type="project" value="UniProtKB-KW"/>
</dbReference>
<dbReference type="PANTHER" id="PTHR24031">
    <property type="entry name" value="RNA HELICASE"/>
    <property type="match status" value="1"/>
</dbReference>
<evidence type="ECO:0000256" key="4">
    <source>
        <dbReference type="ARBA" id="ARBA00022840"/>
    </source>
</evidence>
<reference evidence="11" key="1">
    <citation type="submission" date="2023-06" db="EMBL/GenBank/DDBJ databases">
        <authorList>
            <person name="Kurt Z."/>
        </authorList>
    </citation>
    <scope>NUCLEOTIDE SEQUENCE</scope>
</reference>
<dbReference type="InterPro" id="IPR001650">
    <property type="entry name" value="Helicase_C-like"/>
</dbReference>
<feature type="domain" description="Helicase C-terminal" evidence="10">
    <location>
        <begin position="307"/>
        <end position="461"/>
    </location>
</feature>
<keyword evidence="13" id="KW-1185">Reference proteome</keyword>
<evidence type="ECO:0000256" key="8">
    <source>
        <dbReference type="SAM" id="Coils"/>
    </source>
</evidence>
<dbReference type="EMBL" id="CATOUU010000099">
    <property type="protein sequence ID" value="CAI9916365.1"/>
    <property type="molecule type" value="Genomic_DNA"/>
</dbReference>
<evidence type="ECO:0000259" key="10">
    <source>
        <dbReference type="PROSITE" id="PS51194"/>
    </source>
</evidence>
<evidence type="ECO:0000256" key="3">
    <source>
        <dbReference type="ARBA" id="ARBA00022806"/>
    </source>
</evidence>
<dbReference type="Pfam" id="PF00271">
    <property type="entry name" value="Helicase_C"/>
    <property type="match status" value="1"/>
</dbReference>
<evidence type="ECO:0000313" key="13">
    <source>
        <dbReference type="Proteomes" id="UP001642409"/>
    </source>
</evidence>
<comment type="catalytic activity">
    <reaction evidence="7">
        <text>ATP + H2O = ADP + phosphate + H(+)</text>
        <dbReference type="Rhea" id="RHEA:13065"/>
        <dbReference type="ChEBI" id="CHEBI:15377"/>
        <dbReference type="ChEBI" id="CHEBI:15378"/>
        <dbReference type="ChEBI" id="CHEBI:30616"/>
        <dbReference type="ChEBI" id="CHEBI:43474"/>
        <dbReference type="ChEBI" id="CHEBI:456216"/>
        <dbReference type="EC" id="3.6.4.13"/>
    </reaction>
</comment>
<evidence type="ECO:0000256" key="2">
    <source>
        <dbReference type="ARBA" id="ARBA00022801"/>
    </source>
</evidence>
<dbReference type="GO" id="GO:0005524">
    <property type="term" value="F:ATP binding"/>
    <property type="evidence" value="ECO:0007669"/>
    <property type="project" value="UniProtKB-UniRule"/>
</dbReference>
<evidence type="ECO:0000259" key="9">
    <source>
        <dbReference type="PROSITE" id="PS51192"/>
    </source>
</evidence>
<dbReference type="AlphaFoldDB" id="A0AA86NBR2"/>
<evidence type="ECO:0000256" key="6">
    <source>
        <dbReference type="RuleBase" id="RU000492"/>
    </source>
</evidence>
<comment type="similarity">
    <text evidence="6">Belongs to the DEAD box helicase family.</text>
</comment>
<dbReference type="SMART" id="SM00487">
    <property type="entry name" value="DEXDc"/>
    <property type="match status" value="1"/>
</dbReference>
<keyword evidence="5 7" id="KW-0694">RNA-binding</keyword>
<reference evidence="12 13" key="2">
    <citation type="submission" date="2024-07" db="EMBL/GenBank/DDBJ databases">
        <authorList>
            <person name="Akdeniz Z."/>
        </authorList>
    </citation>
    <scope>NUCLEOTIDE SEQUENCE [LARGE SCALE GENOMIC DNA]</scope>
</reference>
<dbReference type="InterPro" id="IPR027417">
    <property type="entry name" value="P-loop_NTPase"/>
</dbReference>
<dbReference type="GO" id="GO:0003723">
    <property type="term" value="F:RNA binding"/>
    <property type="evidence" value="ECO:0007669"/>
    <property type="project" value="UniProtKB-UniRule"/>
</dbReference>
<name>A0AA86NBR2_9EUKA</name>
<feature type="domain" description="Helicase ATP-binding" evidence="9">
    <location>
        <begin position="67"/>
        <end position="249"/>
    </location>
</feature>
<evidence type="ECO:0000256" key="5">
    <source>
        <dbReference type="ARBA" id="ARBA00022884"/>
    </source>
</evidence>
<feature type="coiled-coil region" evidence="8">
    <location>
        <begin position="612"/>
        <end position="646"/>
    </location>
</feature>
<evidence type="ECO:0000256" key="7">
    <source>
        <dbReference type="RuleBase" id="RU365068"/>
    </source>
</evidence>
<dbReference type="InterPro" id="IPR014001">
    <property type="entry name" value="Helicase_ATP-bd"/>
</dbReference>
<dbReference type="CDD" id="cd18787">
    <property type="entry name" value="SF2_C_DEAD"/>
    <property type="match status" value="1"/>
</dbReference>
<keyword evidence="2 6" id="KW-0378">Hydrolase</keyword>
<evidence type="ECO:0000313" key="12">
    <source>
        <dbReference type="EMBL" id="CAL6111952.1"/>
    </source>
</evidence>
<gene>
    <name evidence="11" type="ORF">HINF_LOCUS4010</name>
    <name evidence="12" type="ORF">HINF_LOCUS76811</name>
</gene>
<dbReference type="InterPro" id="IPR011545">
    <property type="entry name" value="DEAD/DEAH_box_helicase_dom"/>
</dbReference>
<organism evidence="11">
    <name type="scientific">Hexamita inflata</name>
    <dbReference type="NCBI Taxonomy" id="28002"/>
    <lineage>
        <taxon>Eukaryota</taxon>
        <taxon>Metamonada</taxon>
        <taxon>Diplomonadida</taxon>
        <taxon>Hexamitidae</taxon>
        <taxon>Hexamitinae</taxon>
        <taxon>Hexamita</taxon>
    </lineage>
</organism>
<evidence type="ECO:0000313" key="11">
    <source>
        <dbReference type="EMBL" id="CAI9916365.1"/>
    </source>
</evidence>
<dbReference type="GO" id="GO:0003724">
    <property type="term" value="F:RNA helicase activity"/>
    <property type="evidence" value="ECO:0007669"/>
    <property type="project" value="UniProtKB-EC"/>
</dbReference>